<keyword evidence="2" id="KW-1185">Reference proteome</keyword>
<name>A0A5J5KBB7_9ACTN</name>
<dbReference type="RefSeq" id="WP_150931135.1">
    <property type="nucleotide sequence ID" value="NZ_VYTZ01000001.1"/>
</dbReference>
<sequence length="153" mass="17069">MRIEDYRELFAALRKRPLVYLPRADFADVVAFVEGCDHGNARSLLTGFREWLVTRAGCGDNLVWWSLVLRLTEPEGPKSPRDIDPGTDARAVETLLRCLDDLLTLRQEQDGLHRIYAAHQAWLDSRARGGCLAGGAAACPAVNWPRPRVTSAE</sequence>
<organism evidence="1 2">
    <name type="scientific">Microbispora cellulosiformans</name>
    <dbReference type="NCBI Taxonomy" id="2614688"/>
    <lineage>
        <taxon>Bacteria</taxon>
        <taxon>Bacillati</taxon>
        <taxon>Actinomycetota</taxon>
        <taxon>Actinomycetes</taxon>
        <taxon>Streptosporangiales</taxon>
        <taxon>Streptosporangiaceae</taxon>
        <taxon>Microbispora</taxon>
    </lineage>
</organism>
<gene>
    <name evidence="1" type="ORF">F5972_04095</name>
</gene>
<dbReference type="EMBL" id="VYTZ01000001">
    <property type="protein sequence ID" value="KAA9381992.1"/>
    <property type="molecule type" value="Genomic_DNA"/>
</dbReference>
<evidence type="ECO:0000313" key="1">
    <source>
        <dbReference type="EMBL" id="KAA9381992.1"/>
    </source>
</evidence>
<reference evidence="1 2" key="1">
    <citation type="submission" date="2019-09" db="EMBL/GenBank/DDBJ databases">
        <title>Screening of Novel Bioactive Compounds from Soil-Associated.</title>
        <authorList>
            <person name="Gong X."/>
        </authorList>
    </citation>
    <scope>NUCLEOTIDE SEQUENCE [LARGE SCALE GENOMIC DNA]</scope>
    <source>
        <strain evidence="1 2">Gxj-6</strain>
    </source>
</reference>
<comment type="caution">
    <text evidence="1">The sequence shown here is derived from an EMBL/GenBank/DDBJ whole genome shotgun (WGS) entry which is preliminary data.</text>
</comment>
<dbReference type="Proteomes" id="UP000327011">
    <property type="component" value="Unassembled WGS sequence"/>
</dbReference>
<dbReference type="AlphaFoldDB" id="A0A5J5KBB7"/>
<evidence type="ECO:0000313" key="2">
    <source>
        <dbReference type="Proteomes" id="UP000327011"/>
    </source>
</evidence>
<protein>
    <submittedName>
        <fullName evidence="1">Uncharacterized protein</fullName>
    </submittedName>
</protein>
<proteinExistence type="predicted"/>
<accession>A0A5J5KBB7</accession>